<evidence type="ECO:0000313" key="2">
    <source>
        <dbReference type="Proteomes" id="UP000308271"/>
    </source>
</evidence>
<dbReference type="AlphaFoldDB" id="A0A5C4S1I7"/>
<dbReference type="Proteomes" id="UP000308271">
    <property type="component" value="Unassembled WGS sequence"/>
</dbReference>
<keyword evidence="2" id="KW-1185">Reference proteome</keyword>
<accession>A0A5C4S1I7</accession>
<gene>
    <name evidence="1" type="ORF">FGF66_11110</name>
</gene>
<proteinExistence type="predicted"/>
<sequence>MTTADRIFHEASALSTIEKAWLIDKLISDLDKSDPEINEMWVKEAEDRIDAYDQGKMKAISLEKLLQKYR</sequence>
<dbReference type="RefSeq" id="WP_139457708.1">
    <property type="nucleotide sequence ID" value="NZ_VDCH01000032.1"/>
</dbReference>
<evidence type="ECO:0000313" key="1">
    <source>
        <dbReference type="EMBL" id="TNJ37145.1"/>
    </source>
</evidence>
<dbReference type="EMBL" id="VDCH01000032">
    <property type="protein sequence ID" value="TNJ37145.1"/>
    <property type="molecule type" value="Genomic_DNA"/>
</dbReference>
<dbReference type="Pfam" id="PF09720">
    <property type="entry name" value="Unstab_antitox"/>
    <property type="match status" value="1"/>
</dbReference>
<dbReference type="OrthoDB" id="598427at2"/>
<comment type="caution">
    <text evidence="1">The sequence shown here is derived from an EMBL/GenBank/DDBJ whole genome shotgun (WGS) entry which is preliminary data.</text>
</comment>
<dbReference type="InterPro" id="IPR013406">
    <property type="entry name" value="CHP02574_addiction_mod"/>
</dbReference>
<name>A0A5C4S1I7_CHLTI</name>
<reference evidence="1 2" key="1">
    <citation type="submission" date="2019-05" db="EMBL/GenBank/DDBJ databases">
        <title>Draft Whole-Genome sequence of the green sulfur bacterium Chlorobaculum thiosulfatiphilum DSM 249.</title>
        <authorList>
            <person name="Meyer T.E."/>
            <person name="Kyndt J.A."/>
        </authorList>
    </citation>
    <scope>NUCLEOTIDE SEQUENCE [LARGE SCALE GENOMIC DNA]</scope>
    <source>
        <strain evidence="1 2">DSM 249</strain>
    </source>
</reference>
<protein>
    <submittedName>
        <fullName evidence="1">Addiction module protein</fullName>
    </submittedName>
</protein>
<organism evidence="1 2">
    <name type="scientific">Chlorobaculum thiosulfatiphilum</name>
    <name type="common">Chlorobium limicola f.sp. thiosulfatophilum</name>
    <dbReference type="NCBI Taxonomy" id="115852"/>
    <lineage>
        <taxon>Bacteria</taxon>
        <taxon>Pseudomonadati</taxon>
        <taxon>Chlorobiota</taxon>
        <taxon>Chlorobiia</taxon>
        <taxon>Chlorobiales</taxon>
        <taxon>Chlorobiaceae</taxon>
        <taxon>Chlorobaculum</taxon>
    </lineage>
</organism>